<evidence type="ECO:0000313" key="3">
    <source>
        <dbReference type="Proteomes" id="UP000494040"/>
    </source>
</evidence>
<feature type="region of interest" description="Disordered" evidence="1">
    <location>
        <begin position="438"/>
        <end position="496"/>
    </location>
</feature>
<feature type="compositionally biased region" description="Polar residues" evidence="1">
    <location>
        <begin position="17"/>
        <end position="27"/>
    </location>
</feature>
<dbReference type="EnsemblMetazoa" id="XM_014386506.1">
    <property type="protein sequence ID" value="XP_014241992.1"/>
    <property type="gene ID" value="LOC106662422"/>
</dbReference>
<dbReference type="OrthoDB" id="6645450at2759"/>
<feature type="compositionally biased region" description="Polar residues" evidence="1">
    <location>
        <begin position="449"/>
        <end position="461"/>
    </location>
</feature>
<organism evidence="2 3">
    <name type="scientific">Cimex lectularius</name>
    <name type="common">Bed bug</name>
    <name type="synonym">Acanthia lectularia</name>
    <dbReference type="NCBI Taxonomy" id="79782"/>
    <lineage>
        <taxon>Eukaryota</taxon>
        <taxon>Metazoa</taxon>
        <taxon>Ecdysozoa</taxon>
        <taxon>Arthropoda</taxon>
        <taxon>Hexapoda</taxon>
        <taxon>Insecta</taxon>
        <taxon>Pterygota</taxon>
        <taxon>Neoptera</taxon>
        <taxon>Paraneoptera</taxon>
        <taxon>Hemiptera</taxon>
        <taxon>Heteroptera</taxon>
        <taxon>Panheteroptera</taxon>
        <taxon>Cimicomorpha</taxon>
        <taxon>Cimicidae</taxon>
        <taxon>Cimex</taxon>
    </lineage>
</organism>
<reference evidence="2" key="1">
    <citation type="submission" date="2022-01" db="UniProtKB">
        <authorList>
            <consortium name="EnsemblMetazoa"/>
        </authorList>
    </citation>
    <scope>IDENTIFICATION</scope>
</reference>
<dbReference type="EnsemblMetazoa" id="XM_014386507.1">
    <property type="protein sequence ID" value="XP_014241993.1"/>
    <property type="gene ID" value="LOC106662422"/>
</dbReference>
<sequence>MGRRQEKGNRNERGQMDVTSESDTSYANRKRRYVKNKHSTICTLIPTPRSCFRGPRKTEMCSKHKRNAKNSTNNTTYRPKDSYEDESLYENHESPKGKSQSCHQCTKSKFSSKGRTHKQFDNYDNSEISREDLESNEESFDHLNDCDKGKSLLKKYGNVFDKCIAEEFEELVKCEKCKEETQRKNDSKMYLKNTRATQANKLTKEQLKLIAMDKPPLDKLSEIPLKYLKPRPPSHYRQNEKPKSVLAKNCFPEANFEQFVQSITERAHSVQNKGESIMEDDWFEPGLASVKKKSEPQPYLHPNVEKLFSKDTTKKVLNTLDEKSVSTQTDIKWENILQSTLFYEMDLERKAPFVFDLHKLQNDNWREALAQQEVPDRVPVNPLLSYNLKRKGLHDICLCCSGVPLEKHHVSDKCINTDPLTEKRVTFGKCTVMNTFTNESDDTDEHAEPSTQFVNKATEQTDTLDKKQNLGKGGGDTLCQNSNLNKQTPSPSKSDKDIYESALKGELKQGDYLTCLKIIDNITCAMLELDFNDSLKLAAGGDHLKQMQKLREDHLKHIQKEVHHLEELDKFLKKFSTQDSDS</sequence>
<feature type="compositionally biased region" description="Basic and acidic residues" evidence="1">
    <location>
        <begin position="1"/>
        <end position="15"/>
    </location>
</feature>
<protein>
    <submittedName>
        <fullName evidence="2">Uncharacterized protein</fullName>
    </submittedName>
</protein>
<dbReference type="RefSeq" id="XP_014241992.1">
    <property type="nucleotide sequence ID" value="XM_014386506.1"/>
</dbReference>
<dbReference type="Proteomes" id="UP000494040">
    <property type="component" value="Unassembled WGS sequence"/>
</dbReference>
<feature type="region of interest" description="Disordered" evidence="1">
    <location>
        <begin position="53"/>
        <end position="103"/>
    </location>
</feature>
<dbReference type="KEGG" id="clec:106662422"/>
<dbReference type="GeneID" id="106662422"/>
<evidence type="ECO:0000256" key="1">
    <source>
        <dbReference type="SAM" id="MobiDB-lite"/>
    </source>
</evidence>
<proteinExistence type="predicted"/>
<keyword evidence="3" id="KW-1185">Reference proteome</keyword>
<name>A0A8I6TBW4_CIMLE</name>
<dbReference type="AlphaFoldDB" id="A0A8I6TBW4"/>
<feature type="region of interest" description="Disordered" evidence="1">
    <location>
        <begin position="1"/>
        <end position="35"/>
    </location>
</feature>
<dbReference type="RefSeq" id="XP_014241993.1">
    <property type="nucleotide sequence ID" value="XM_014386507.1"/>
</dbReference>
<accession>A0A8I6TBW4</accession>
<evidence type="ECO:0000313" key="2">
    <source>
        <dbReference type="EnsemblMetazoa" id="XP_014241992.1"/>
    </source>
</evidence>
<feature type="compositionally biased region" description="Polar residues" evidence="1">
    <location>
        <begin position="478"/>
        <end position="492"/>
    </location>
</feature>